<reference evidence="1 2" key="1">
    <citation type="submission" date="2020-08" db="EMBL/GenBank/DDBJ databases">
        <title>Genomic Encyclopedia of Type Strains, Phase IV (KMG-IV): sequencing the most valuable type-strain genomes for metagenomic binning, comparative biology and taxonomic classification.</title>
        <authorList>
            <person name="Goeker M."/>
        </authorList>
    </citation>
    <scope>NUCLEOTIDE SEQUENCE [LARGE SCALE GENOMIC DNA]</scope>
    <source>
        <strain evidence="1 2">YIM 65646</strain>
    </source>
</reference>
<proteinExistence type="predicted"/>
<accession>A0A841FR90</accession>
<gene>
    <name evidence="1" type="ORF">HNR73_006452</name>
</gene>
<evidence type="ECO:0000313" key="1">
    <source>
        <dbReference type="EMBL" id="MBB6038566.1"/>
    </source>
</evidence>
<dbReference type="Proteomes" id="UP000548476">
    <property type="component" value="Unassembled WGS sequence"/>
</dbReference>
<dbReference type="EMBL" id="JACHGT010000017">
    <property type="protein sequence ID" value="MBB6038566.1"/>
    <property type="molecule type" value="Genomic_DNA"/>
</dbReference>
<protein>
    <submittedName>
        <fullName evidence="1">Uncharacterized protein</fullName>
    </submittedName>
</protein>
<organism evidence="1 2">
    <name type="scientific">Phytomonospora endophytica</name>
    <dbReference type="NCBI Taxonomy" id="714109"/>
    <lineage>
        <taxon>Bacteria</taxon>
        <taxon>Bacillati</taxon>
        <taxon>Actinomycetota</taxon>
        <taxon>Actinomycetes</taxon>
        <taxon>Micromonosporales</taxon>
        <taxon>Micromonosporaceae</taxon>
        <taxon>Phytomonospora</taxon>
    </lineage>
</organism>
<comment type="caution">
    <text evidence="1">The sequence shown here is derived from an EMBL/GenBank/DDBJ whole genome shotgun (WGS) entry which is preliminary data.</text>
</comment>
<dbReference type="AlphaFoldDB" id="A0A841FR90"/>
<evidence type="ECO:0000313" key="2">
    <source>
        <dbReference type="Proteomes" id="UP000548476"/>
    </source>
</evidence>
<keyword evidence="2" id="KW-1185">Reference proteome</keyword>
<dbReference type="RefSeq" id="WP_184791355.1">
    <property type="nucleotide sequence ID" value="NZ_JACHGT010000017.1"/>
</dbReference>
<name>A0A841FR90_9ACTN</name>
<sequence length="129" mass="14158">MAEFDPNSGALTGKRVSSSEGEVFGARGYFVTLAGDDVVFYRMGAELRLWLRGRSWIASAATVTWQKVGNHSVMSAGDLEGQQVSITYEPLGAIEDDPTPFVEDEHWDFGLFVVNVLTEEGRASRILRG</sequence>